<dbReference type="Proteomes" id="UP000290637">
    <property type="component" value="Chromosome"/>
</dbReference>
<proteinExistence type="predicted"/>
<evidence type="ECO:0000256" key="1">
    <source>
        <dbReference type="SAM" id="SignalP"/>
    </source>
</evidence>
<evidence type="ECO:0000313" key="4">
    <source>
        <dbReference type="Proteomes" id="UP000290637"/>
    </source>
</evidence>
<protein>
    <submittedName>
        <fullName evidence="3">PEP-CTERM sorting domain-containing protein</fullName>
    </submittedName>
</protein>
<dbReference type="InterPro" id="IPR013424">
    <property type="entry name" value="Ice-binding_C"/>
</dbReference>
<evidence type="ECO:0000259" key="2">
    <source>
        <dbReference type="Pfam" id="PF07589"/>
    </source>
</evidence>
<feature type="chain" id="PRO_5020566885" evidence="1">
    <location>
        <begin position="18"/>
        <end position="195"/>
    </location>
</feature>
<dbReference type="OrthoDB" id="8756331at2"/>
<reference evidence="3 4" key="1">
    <citation type="submission" date="2019-02" db="EMBL/GenBank/DDBJ databases">
        <title>Draft Genome Sequences of Six Type Strains of the Genus Massilia.</title>
        <authorList>
            <person name="Miess H."/>
            <person name="Frediansyhah A."/>
            <person name="Gross H."/>
        </authorList>
    </citation>
    <scope>NUCLEOTIDE SEQUENCE [LARGE SCALE GENOMIC DNA]</scope>
    <source>
        <strain evidence="3 4">DSM 17473</strain>
    </source>
</reference>
<keyword evidence="4" id="KW-1185">Reference proteome</keyword>
<dbReference type="EMBL" id="CP035913">
    <property type="protein sequence ID" value="QBE67477.1"/>
    <property type="molecule type" value="Genomic_DNA"/>
</dbReference>
<dbReference type="NCBIfam" id="NF035944">
    <property type="entry name" value="PEPxxWA-CTERM"/>
    <property type="match status" value="1"/>
</dbReference>
<keyword evidence="1" id="KW-0732">Signal</keyword>
<name>A0A4P6L772_9BURK</name>
<dbReference type="KEGG" id="plue:EWM63_23830"/>
<evidence type="ECO:0000313" key="3">
    <source>
        <dbReference type="EMBL" id="QBE67477.1"/>
    </source>
</evidence>
<dbReference type="Pfam" id="PF07589">
    <property type="entry name" value="PEP-CTERM"/>
    <property type="match status" value="1"/>
</dbReference>
<organism evidence="3 4">
    <name type="scientific">Pseudoduganella lutea</name>
    <dbReference type="NCBI Taxonomy" id="321985"/>
    <lineage>
        <taxon>Bacteria</taxon>
        <taxon>Pseudomonadati</taxon>
        <taxon>Pseudomonadota</taxon>
        <taxon>Betaproteobacteria</taxon>
        <taxon>Burkholderiales</taxon>
        <taxon>Oxalobacteraceae</taxon>
        <taxon>Telluria group</taxon>
        <taxon>Pseudoduganella</taxon>
    </lineage>
</organism>
<dbReference type="NCBIfam" id="TIGR02595">
    <property type="entry name" value="PEP_CTERM"/>
    <property type="match status" value="1"/>
</dbReference>
<gene>
    <name evidence="3" type="ORF">EWM63_23830</name>
</gene>
<feature type="signal peptide" evidence="1">
    <location>
        <begin position="1"/>
        <end position="17"/>
    </location>
</feature>
<sequence>MCALAFNAHAAIGAASAADVTLAGQPADAFAYQEGWNPHAGPQGDTSGFGSAFDGFGSGDYSLLDKYEAGGSFTNAGPLTFTFTGDTGTSGEWTVTNTSATHNITLDLIFAIHAGNQGGAWLFDNETINAGQTLEGTWQIMWTVGMNGAHPEFSNLTLFGQDMVMTPVPEPGTYAMLLAGLGVAGVAMRRKRKVH</sequence>
<dbReference type="AlphaFoldDB" id="A0A4P6L772"/>
<accession>A0A4P6L772</accession>
<feature type="domain" description="Ice-binding protein C-terminal" evidence="2">
    <location>
        <begin position="167"/>
        <end position="191"/>
    </location>
</feature>